<feature type="compositionally biased region" description="Polar residues" evidence="2">
    <location>
        <begin position="247"/>
        <end position="271"/>
    </location>
</feature>
<evidence type="ECO:0000256" key="1">
    <source>
        <dbReference type="SAM" id="Coils"/>
    </source>
</evidence>
<gene>
    <name evidence="3" type="ORF">TPC1_30456</name>
</gene>
<keyword evidence="1" id="KW-0175">Coiled coil</keyword>
<sequence>SGYMNLPHLKHKHQEYLAQRKKEQNFRQLVQENKDFIYTTILCPTKHFTEKIVFNADPLIPPIIEDNIKKPQTEEYIKYQAESLEGEPDWSEFMVKTQTMRIRSQQRTTRQRQRKLGSGQAFSPLVSQQNEELLELERQRAEQRRAHEEKIRKLRAEERQKQLEEEQRKNEERQRQRREKQRIEMEKLEEQRRLNQLLEQEQQKQREEQKQRELELLEQRMKQSSSKSQIVQEELQKEIARRRSLLQEPNQSSNRDSTQISKLNPNDSSVFTPMAKNDSVKPQATSPQLNQVAKNPSFSPVQSRRQQELDQKQIELKKMQDELQKQIIAQKQLENEKQASIKENQLKERLERAELDKVTKQLLQNQDQLSEEAKINLKMLLLPNLTNQQVKLLQNSTNLSSKYLLQMFRVGAKSMITVQQAPQYKVLKNEIELENEKFQKSQQEKLQRLILEKQKEILEKQLEKQLKDEIKPTGKEKTELLLEQISDRDLQKALKFSLKLEIPALIQMFQSIAVGVNEVRKAKLPRETSWDFSNAKFSITALQQLKQIAKYVEKGVKPTQPQVQQKQEIFNNKTYVMLLQNKAIIKAFQLGAKIEKAVQIQRK</sequence>
<proteinExistence type="predicted"/>
<evidence type="ECO:0000313" key="3">
    <source>
        <dbReference type="EMBL" id="JAP90049.1"/>
    </source>
</evidence>
<feature type="compositionally biased region" description="Polar residues" evidence="2">
    <location>
        <begin position="280"/>
        <end position="304"/>
    </location>
</feature>
<dbReference type="AlphaFoldDB" id="A0A146K3E3"/>
<organism evidence="3">
    <name type="scientific">Trepomonas sp. PC1</name>
    <dbReference type="NCBI Taxonomy" id="1076344"/>
    <lineage>
        <taxon>Eukaryota</taxon>
        <taxon>Metamonada</taxon>
        <taxon>Diplomonadida</taxon>
        <taxon>Hexamitidae</taxon>
        <taxon>Hexamitinae</taxon>
        <taxon>Trepomonas</taxon>
    </lineage>
</organism>
<name>A0A146K3E3_9EUKA</name>
<feature type="compositionally biased region" description="Basic and acidic residues" evidence="2">
    <location>
        <begin position="160"/>
        <end position="174"/>
    </location>
</feature>
<protein>
    <submittedName>
        <fullName evidence="3">Uncharacterized protein</fullName>
    </submittedName>
</protein>
<accession>A0A146K3E3</accession>
<evidence type="ECO:0000256" key="2">
    <source>
        <dbReference type="SAM" id="MobiDB-lite"/>
    </source>
</evidence>
<feature type="region of interest" description="Disordered" evidence="2">
    <location>
        <begin position="101"/>
        <end position="124"/>
    </location>
</feature>
<dbReference type="EMBL" id="GDID01006557">
    <property type="protein sequence ID" value="JAP90049.1"/>
    <property type="molecule type" value="Transcribed_RNA"/>
</dbReference>
<feature type="region of interest" description="Disordered" evidence="2">
    <location>
        <begin position="243"/>
        <end position="308"/>
    </location>
</feature>
<feature type="coiled-coil region" evidence="1">
    <location>
        <begin position="424"/>
        <end position="468"/>
    </location>
</feature>
<feature type="non-terminal residue" evidence="3">
    <location>
        <position position="1"/>
    </location>
</feature>
<feature type="region of interest" description="Disordered" evidence="2">
    <location>
        <begin position="160"/>
        <end position="180"/>
    </location>
</feature>
<reference evidence="3" key="1">
    <citation type="submission" date="2015-07" db="EMBL/GenBank/DDBJ databases">
        <title>Adaptation to a free-living lifestyle via gene acquisitions in the diplomonad Trepomonas sp. PC1.</title>
        <authorList>
            <person name="Xu F."/>
            <person name="Jerlstrom-Hultqvist J."/>
            <person name="Kolisko M."/>
            <person name="Simpson A.G.B."/>
            <person name="Roger A.J."/>
            <person name="Svard S.G."/>
            <person name="Andersson J.O."/>
        </authorList>
    </citation>
    <scope>NUCLEOTIDE SEQUENCE</scope>
    <source>
        <strain evidence="3">PC1</strain>
    </source>
</reference>